<evidence type="ECO:0000256" key="2">
    <source>
        <dbReference type="SAM" id="MobiDB-lite"/>
    </source>
</evidence>
<name>A0A8K0JD21_9HYPO</name>
<dbReference type="AlphaFoldDB" id="A0A8K0JD21"/>
<keyword evidence="1" id="KW-0539">Nucleus</keyword>
<dbReference type="GO" id="GO:0008270">
    <property type="term" value="F:zinc ion binding"/>
    <property type="evidence" value="ECO:0007669"/>
    <property type="project" value="InterPro"/>
</dbReference>
<dbReference type="Proteomes" id="UP000811619">
    <property type="component" value="Unassembled WGS sequence"/>
</dbReference>
<accession>A0A8K0JD21</accession>
<keyword evidence="5" id="KW-1185">Reference proteome</keyword>
<dbReference type="Gene3D" id="4.10.240.10">
    <property type="entry name" value="Zn(2)-C6 fungal-type DNA-binding domain"/>
    <property type="match status" value="1"/>
</dbReference>
<dbReference type="SUPFAM" id="SSF57701">
    <property type="entry name" value="Zn2/Cys6 DNA-binding domain"/>
    <property type="match status" value="1"/>
</dbReference>
<gene>
    <name evidence="4" type="ORF">E4U42_000200</name>
</gene>
<protein>
    <recommendedName>
        <fullName evidence="3">Zn(2)-C6 fungal-type domain-containing protein</fullName>
    </recommendedName>
</protein>
<dbReference type="SMART" id="SM00066">
    <property type="entry name" value="GAL4"/>
    <property type="match status" value="1"/>
</dbReference>
<evidence type="ECO:0000256" key="1">
    <source>
        <dbReference type="ARBA" id="ARBA00023242"/>
    </source>
</evidence>
<dbReference type="GO" id="GO:0000981">
    <property type="term" value="F:DNA-binding transcription factor activity, RNA polymerase II-specific"/>
    <property type="evidence" value="ECO:0007669"/>
    <property type="project" value="InterPro"/>
</dbReference>
<evidence type="ECO:0000259" key="3">
    <source>
        <dbReference type="PROSITE" id="PS50048"/>
    </source>
</evidence>
<dbReference type="PANTHER" id="PTHR38111">
    <property type="entry name" value="ZN(2)-C6 FUNGAL-TYPE DOMAIN-CONTAINING PROTEIN-RELATED"/>
    <property type="match status" value="1"/>
</dbReference>
<comment type="caution">
    <text evidence="4">The sequence shown here is derived from an EMBL/GenBank/DDBJ whole genome shotgun (WGS) entry which is preliminary data.</text>
</comment>
<evidence type="ECO:0000313" key="4">
    <source>
        <dbReference type="EMBL" id="KAG5928668.1"/>
    </source>
</evidence>
<dbReference type="OrthoDB" id="4314040at2759"/>
<dbReference type="CDD" id="cd00067">
    <property type="entry name" value="GAL4"/>
    <property type="match status" value="1"/>
</dbReference>
<proteinExistence type="predicted"/>
<dbReference type="PANTHER" id="PTHR38111:SF11">
    <property type="entry name" value="TRANSCRIPTION FACTOR DOMAIN-CONTAINING PROTEIN-RELATED"/>
    <property type="match status" value="1"/>
</dbReference>
<dbReference type="InterPro" id="IPR036864">
    <property type="entry name" value="Zn2-C6_fun-type_DNA-bd_sf"/>
</dbReference>
<reference evidence="4" key="1">
    <citation type="journal article" date="2020" name="bioRxiv">
        <title>Whole genome comparisons of ergot fungi reveals the divergence and evolution of species within the genus Claviceps are the result of varying mechanisms driving genome evolution and host range expansion.</title>
        <authorList>
            <person name="Wyka S.A."/>
            <person name="Mondo S.J."/>
            <person name="Liu M."/>
            <person name="Dettman J."/>
            <person name="Nalam V."/>
            <person name="Broders K.D."/>
        </authorList>
    </citation>
    <scope>NUCLEOTIDE SEQUENCE</scope>
    <source>
        <strain evidence="4">CCC 489</strain>
    </source>
</reference>
<dbReference type="PROSITE" id="PS00463">
    <property type="entry name" value="ZN2_CY6_FUNGAL_1"/>
    <property type="match status" value="1"/>
</dbReference>
<dbReference type="InterPro" id="IPR001138">
    <property type="entry name" value="Zn2Cys6_DnaBD"/>
</dbReference>
<dbReference type="Pfam" id="PF00172">
    <property type="entry name" value="Zn_clus"/>
    <property type="match status" value="1"/>
</dbReference>
<organism evidence="4 5">
    <name type="scientific">Claviceps africana</name>
    <dbReference type="NCBI Taxonomy" id="83212"/>
    <lineage>
        <taxon>Eukaryota</taxon>
        <taxon>Fungi</taxon>
        <taxon>Dikarya</taxon>
        <taxon>Ascomycota</taxon>
        <taxon>Pezizomycotina</taxon>
        <taxon>Sordariomycetes</taxon>
        <taxon>Hypocreomycetidae</taxon>
        <taxon>Hypocreales</taxon>
        <taxon>Clavicipitaceae</taxon>
        <taxon>Claviceps</taxon>
    </lineage>
</organism>
<sequence>MPGGPPGRGCEGCRKRKKKCDLGQPSCSRCLRYGIHCVGSGAKVYRFKNATITESTPLARRPRTTRPTAQEAVPGLVPSPARPLGNELTSTAGAFISVLAISDRQFAVQGFGPFLTDVPRRLGRSTILSASAKAFSTAVTAVYSKQTIVEALKDYGAALTCMRNAFIADPSLTTQVETLCGVYLLLLSQYFIRGHNDDSLIHFHGLLYILNNQSLKDRQDPFTSQMIDLVAIVLITESVIDPRVKMKTWHSEISKTNYYGPLNDYSVVNIRSTNLTVANLIDLPAQLEEPEKYLVHLLSSYKLMKLETEKLVPAIIQLNAACEASKDIQYYRAYVICESSVCVLHCLMAVLRRTLQIFYPMDLALEQDARDASDRILEASTRAWSFRPLGTTYVPKTLCLMWATTDDPDIKRKLEDMINLYREEFRGDSWTKLAMFFQRRFDTLRRSVQLRMPHYAWQDTASSGSSNAEAEIAAKKADYT</sequence>
<feature type="domain" description="Zn(2)-C6 fungal-type" evidence="3">
    <location>
        <begin position="9"/>
        <end position="38"/>
    </location>
</feature>
<dbReference type="InterPro" id="IPR053178">
    <property type="entry name" value="Osmoadaptation_assoc"/>
</dbReference>
<dbReference type="EMBL" id="SRPY01000104">
    <property type="protein sequence ID" value="KAG5928668.1"/>
    <property type="molecule type" value="Genomic_DNA"/>
</dbReference>
<dbReference type="PROSITE" id="PS50048">
    <property type="entry name" value="ZN2_CY6_FUNGAL_2"/>
    <property type="match status" value="1"/>
</dbReference>
<evidence type="ECO:0000313" key="5">
    <source>
        <dbReference type="Proteomes" id="UP000811619"/>
    </source>
</evidence>
<feature type="region of interest" description="Disordered" evidence="2">
    <location>
        <begin position="59"/>
        <end position="81"/>
    </location>
</feature>